<dbReference type="Pfam" id="PF03358">
    <property type="entry name" value="FMN_red"/>
    <property type="match status" value="1"/>
</dbReference>
<dbReference type="GeneID" id="24093947"/>
<gene>
    <name evidence="2" type="ORF">FIBRA_01045</name>
</gene>
<protein>
    <recommendedName>
        <fullName evidence="1">NADPH-dependent FMN reductase-like domain-containing protein</fullName>
    </recommendedName>
</protein>
<accession>J4I898</accession>
<dbReference type="GO" id="GO:0010181">
    <property type="term" value="F:FMN binding"/>
    <property type="evidence" value="ECO:0007669"/>
    <property type="project" value="TreeGrafter"/>
</dbReference>
<proteinExistence type="predicted"/>
<dbReference type="Gene3D" id="3.40.50.360">
    <property type="match status" value="1"/>
</dbReference>
<dbReference type="GO" id="GO:0005829">
    <property type="term" value="C:cytosol"/>
    <property type="evidence" value="ECO:0007669"/>
    <property type="project" value="TreeGrafter"/>
</dbReference>
<reference evidence="2 3" key="1">
    <citation type="journal article" date="2012" name="Appl. Environ. Microbiol.">
        <title>Short-read sequencing for genomic analysis of the brown rot fungus Fibroporia radiculosa.</title>
        <authorList>
            <person name="Tang J.D."/>
            <person name="Perkins A.D."/>
            <person name="Sonstegard T.S."/>
            <person name="Schroeder S.G."/>
            <person name="Burgess S.C."/>
            <person name="Diehl S.V."/>
        </authorList>
    </citation>
    <scope>NUCLEOTIDE SEQUENCE [LARGE SCALE GENOMIC DNA]</scope>
    <source>
        <strain evidence="2 3">TFFH 294</strain>
    </source>
</reference>
<name>J4I898_9APHY</name>
<dbReference type="PANTHER" id="PTHR30543">
    <property type="entry name" value="CHROMATE REDUCTASE"/>
    <property type="match status" value="1"/>
</dbReference>
<dbReference type="InterPro" id="IPR005025">
    <property type="entry name" value="FMN_Rdtase-like_dom"/>
</dbReference>
<dbReference type="OrthoDB" id="68575at2759"/>
<dbReference type="GO" id="GO:0016491">
    <property type="term" value="F:oxidoreductase activity"/>
    <property type="evidence" value="ECO:0007669"/>
    <property type="project" value="InterPro"/>
</dbReference>
<keyword evidence="3" id="KW-1185">Reference proteome</keyword>
<dbReference type="RefSeq" id="XP_012178319.1">
    <property type="nucleotide sequence ID" value="XM_012322929.1"/>
</dbReference>
<dbReference type="EMBL" id="HE796911">
    <property type="protein sequence ID" value="CCL99036.1"/>
    <property type="molecule type" value="Genomic_DNA"/>
</dbReference>
<dbReference type="HOGENOM" id="CLU_055322_2_1_1"/>
<organism evidence="2 3">
    <name type="scientific">Fibroporia radiculosa</name>
    <dbReference type="NCBI Taxonomy" id="599839"/>
    <lineage>
        <taxon>Eukaryota</taxon>
        <taxon>Fungi</taxon>
        <taxon>Dikarya</taxon>
        <taxon>Basidiomycota</taxon>
        <taxon>Agaricomycotina</taxon>
        <taxon>Agaricomycetes</taxon>
        <taxon>Polyporales</taxon>
        <taxon>Fibroporiaceae</taxon>
        <taxon>Fibroporia</taxon>
    </lineage>
</organism>
<evidence type="ECO:0000313" key="3">
    <source>
        <dbReference type="Proteomes" id="UP000006352"/>
    </source>
</evidence>
<dbReference type="Proteomes" id="UP000006352">
    <property type="component" value="Unassembled WGS sequence"/>
</dbReference>
<dbReference type="InterPro" id="IPR029039">
    <property type="entry name" value="Flavoprotein-like_sf"/>
</dbReference>
<dbReference type="STRING" id="599839.J4I898"/>
<dbReference type="InParanoid" id="J4I898"/>
<dbReference type="FunCoup" id="J4I898">
    <property type="interactions" value="220"/>
</dbReference>
<evidence type="ECO:0000259" key="1">
    <source>
        <dbReference type="Pfam" id="PF03358"/>
    </source>
</evidence>
<dbReference type="AlphaFoldDB" id="J4I898"/>
<evidence type="ECO:0000313" key="2">
    <source>
        <dbReference type="EMBL" id="CCL99036.1"/>
    </source>
</evidence>
<dbReference type="InterPro" id="IPR050712">
    <property type="entry name" value="NAD(P)H-dep_reductase"/>
</dbReference>
<dbReference type="SUPFAM" id="SSF52218">
    <property type="entry name" value="Flavoproteins"/>
    <property type="match status" value="1"/>
</dbReference>
<feature type="domain" description="NADPH-dependent FMN reductase-like" evidence="1">
    <location>
        <begin position="6"/>
        <end position="161"/>
    </location>
</feature>
<sequence length="214" mass="23284">MPDKTIALMLGSARTSGNARGLAAWLTSILDKQLNANTSGDSHDAFHIVLVDPTKSPHPLGPVVDGVRMPAMIRDPALYSSPAVREWSAFISSCSAVVVLTPQYNWGVPGELKNSFDHLYWEWRDKPVLIVTYGGHGGSKCAAQLKDILEGGLKMPVVEQPILITLPVEYIRADHRVPTDAPPPDFLQSYQEAVENAAQELKQLLSAPAKAVEH</sequence>
<dbReference type="PANTHER" id="PTHR30543:SF21">
    <property type="entry name" value="NAD(P)H-DEPENDENT FMN REDUCTASE LOT6"/>
    <property type="match status" value="1"/>
</dbReference>